<name>I0JMA6_HALH3</name>
<sequence>MRMMSVINDSAGFAFTFFGFLLMNIYINDLEKKMGFSKKEKGAFTAVFITVFAGLSLWLYVV</sequence>
<evidence type="ECO:0000256" key="1">
    <source>
        <dbReference type="SAM" id="Phobius"/>
    </source>
</evidence>
<dbReference type="Proteomes" id="UP000007397">
    <property type="component" value="Chromosome"/>
</dbReference>
<reference evidence="2 3" key="1">
    <citation type="journal article" date="2013" name="Environ. Microbiol.">
        <title>Chloride and organic osmolytes: a hybrid strategy to cope with elevated salinities by the moderately halophilic, chloride-dependent bacterium Halobacillus halophilus.</title>
        <authorList>
            <person name="Saum S.H."/>
            <person name="Pfeiffer F."/>
            <person name="Palm P."/>
            <person name="Rampp M."/>
            <person name="Schuster S.C."/>
            <person name="Muller V."/>
            <person name="Oesterhelt D."/>
        </authorList>
    </citation>
    <scope>NUCLEOTIDE SEQUENCE [LARGE SCALE GENOMIC DNA]</scope>
    <source>
        <strain evidence="3">ATCC 35676 / DSM 2266 / JCM 20832 / KCTC 3685 / LMG 17431 / NBRC 102448 / NCIMB 2269</strain>
    </source>
</reference>
<dbReference type="KEGG" id="hhd:HBHAL_2928"/>
<accession>I0JMA6</accession>
<evidence type="ECO:0000313" key="2">
    <source>
        <dbReference type="EMBL" id="CCG45276.1"/>
    </source>
</evidence>
<keyword evidence="1" id="KW-0472">Membrane</keyword>
<dbReference type="PATRIC" id="fig|866895.3.peg.1946"/>
<keyword evidence="1" id="KW-0812">Transmembrane</keyword>
<protein>
    <submittedName>
        <fullName evidence="2">Uncharacterized protein</fullName>
    </submittedName>
</protein>
<dbReference type="HOGENOM" id="CLU_2897942_0_0_9"/>
<dbReference type="EMBL" id="HE717023">
    <property type="protein sequence ID" value="CCG45276.1"/>
    <property type="molecule type" value="Genomic_DNA"/>
</dbReference>
<feature type="transmembrane region" description="Helical" evidence="1">
    <location>
        <begin position="42"/>
        <end position="61"/>
    </location>
</feature>
<dbReference type="AlphaFoldDB" id="I0JMA6"/>
<gene>
    <name evidence="2" type="ordered locus">HBHAL_2928</name>
</gene>
<keyword evidence="1" id="KW-1133">Transmembrane helix</keyword>
<proteinExistence type="predicted"/>
<organism evidence="2 3">
    <name type="scientific">Halobacillus halophilus (strain ATCC 35676 / DSM 2266 / JCM 20832 / KCTC 3685 / LMG 17431 / NBRC 102448 / NCIMB 2269)</name>
    <name type="common">Sporosarcina halophila</name>
    <dbReference type="NCBI Taxonomy" id="866895"/>
    <lineage>
        <taxon>Bacteria</taxon>
        <taxon>Bacillati</taxon>
        <taxon>Bacillota</taxon>
        <taxon>Bacilli</taxon>
        <taxon>Bacillales</taxon>
        <taxon>Bacillaceae</taxon>
        <taxon>Halobacillus</taxon>
    </lineage>
</organism>
<evidence type="ECO:0000313" key="3">
    <source>
        <dbReference type="Proteomes" id="UP000007397"/>
    </source>
</evidence>
<keyword evidence="3" id="KW-1185">Reference proteome</keyword>
<feature type="transmembrane region" description="Helical" evidence="1">
    <location>
        <begin position="12"/>
        <end position="30"/>
    </location>
</feature>